<name>A0A7R9EJX9_9NEOP</name>
<reference evidence="2" key="1">
    <citation type="submission" date="2020-11" db="EMBL/GenBank/DDBJ databases">
        <authorList>
            <person name="Tran Van P."/>
        </authorList>
    </citation>
    <scope>NUCLEOTIDE SEQUENCE</scope>
</reference>
<accession>A0A7R9EJX9</accession>
<gene>
    <name evidence="2" type="ORF">TMSB3V08_LOCUS11000</name>
</gene>
<sequence length="86" mass="9598">MQCYQCGASDQRMPPEEGKPQHKYSKIIKDLAKERVILSFSPETMVSLESVWTSIGGVIIVLKDLLQTLIKLVSLVMTCMVTQGVK</sequence>
<dbReference type="AlphaFoldDB" id="A0A7R9EJX9"/>
<organism evidence="2">
    <name type="scientific">Timema monikensis</name>
    <dbReference type="NCBI Taxonomy" id="170555"/>
    <lineage>
        <taxon>Eukaryota</taxon>
        <taxon>Metazoa</taxon>
        <taxon>Ecdysozoa</taxon>
        <taxon>Arthropoda</taxon>
        <taxon>Hexapoda</taxon>
        <taxon>Insecta</taxon>
        <taxon>Pterygota</taxon>
        <taxon>Neoptera</taxon>
        <taxon>Polyneoptera</taxon>
        <taxon>Phasmatodea</taxon>
        <taxon>Timematodea</taxon>
        <taxon>Timematoidea</taxon>
        <taxon>Timematidae</taxon>
        <taxon>Timema</taxon>
    </lineage>
</organism>
<evidence type="ECO:0000256" key="1">
    <source>
        <dbReference type="SAM" id="MobiDB-lite"/>
    </source>
</evidence>
<evidence type="ECO:0000313" key="2">
    <source>
        <dbReference type="EMBL" id="CAD7434347.1"/>
    </source>
</evidence>
<feature type="region of interest" description="Disordered" evidence="1">
    <location>
        <begin position="1"/>
        <end position="21"/>
    </location>
</feature>
<protein>
    <submittedName>
        <fullName evidence="2">Uncharacterized protein</fullName>
    </submittedName>
</protein>
<dbReference type="EMBL" id="OB797455">
    <property type="protein sequence ID" value="CAD7434347.1"/>
    <property type="molecule type" value="Genomic_DNA"/>
</dbReference>
<proteinExistence type="predicted"/>